<evidence type="ECO:0000313" key="1">
    <source>
        <dbReference type="EMBL" id="CAJ2638070.1"/>
    </source>
</evidence>
<dbReference type="EMBL" id="CASHSV030000013">
    <property type="protein sequence ID" value="CAJ2638070.1"/>
    <property type="molecule type" value="Genomic_DNA"/>
</dbReference>
<dbReference type="Proteomes" id="UP001177021">
    <property type="component" value="Unassembled WGS sequence"/>
</dbReference>
<sequence>MDAEEIARLSDAKLIDCYLNRVDNPGNIFNSENVLLNYLPHLFIQIFLVVVATRVMFGILKPLHQPHFVAELLAGFMINIYIPIMDDTPFGMALSAKGILGFETISQLGVIYYVFVTGLEMNLDTLLRARKKASTIAIVGTIIPMILGFGIYFLVEKSIIKNGEFNKISAYLLWSLVVTITSFPVVAHILSDLKILYTGLGRIALTSATINDFINWAMFIFLIPLIINGKRGIVSVILTIVFSNFCYFVLRPPLNKILEEKTEENEWDLYQLSYVLVGVIACATVTEFLGTHSVVGALIFGLILPRGKFTEMLIEQSEDIGSGYLAPLFFASIGMRSRVVPILHENLFLAIYIMILLICAKIVSAIIATRFYGMPIRDGMALGVIMNTKGILSLIILNIGWSRKVVSGEAFTIMVFSIFFMTVVVAPVINVMYKPRVTYEQNKLRTIENLKVDSEIRVMACVHNVRQAIGMIHILEAWNGTNVSPLRVFGLQLVERKGRATALLVAQIDQQQQSSSLQNGLQSGDQLSEKNNYSSNHINNVFEEYSTNNANTLVENLVAMSSYSTIHKDIYNLALQKQASLVILPFHKQNTAEGTLEVTDPGFKVINQNVMQDAPCSVGIFVDRGHHTSLFKTKMRILMIFIGGPDDREALAIAWRMSKHPWTRLTMVRILLCGKVAEVDSKGYSEGGGLLSTILDTEKQKELDEEYVNSFRLTAVNNEDTITYAEREVHTGEDISELLNELDKVGYDLHILGYGRGRNSLVLTNLLEWADCPELGVIGDMLASNSFGSNSSIFVVQQYGFGAVDFKKSHCIKAKCQNDDDIEALFPKAE</sequence>
<proteinExistence type="predicted"/>
<comment type="caution">
    <text evidence="1">The sequence shown here is derived from an EMBL/GenBank/DDBJ whole genome shotgun (WGS) entry which is preliminary data.</text>
</comment>
<gene>
    <name evidence="1" type="ORF">MILVUS5_LOCUS8326</name>
</gene>
<name>A0ACB0J132_TRIPR</name>
<protein>
    <submittedName>
        <fullName evidence="1">Uncharacterized protein</fullName>
    </submittedName>
</protein>
<organism evidence="1 2">
    <name type="scientific">Trifolium pratense</name>
    <name type="common">Red clover</name>
    <dbReference type="NCBI Taxonomy" id="57577"/>
    <lineage>
        <taxon>Eukaryota</taxon>
        <taxon>Viridiplantae</taxon>
        <taxon>Streptophyta</taxon>
        <taxon>Embryophyta</taxon>
        <taxon>Tracheophyta</taxon>
        <taxon>Spermatophyta</taxon>
        <taxon>Magnoliopsida</taxon>
        <taxon>eudicotyledons</taxon>
        <taxon>Gunneridae</taxon>
        <taxon>Pentapetalae</taxon>
        <taxon>rosids</taxon>
        <taxon>fabids</taxon>
        <taxon>Fabales</taxon>
        <taxon>Fabaceae</taxon>
        <taxon>Papilionoideae</taxon>
        <taxon>50 kb inversion clade</taxon>
        <taxon>NPAAA clade</taxon>
        <taxon>Hologalegina</taxon>
        <taxon>IRL clade</taxon>
        <taxon>Trifolieae</taxon>
        <taxon>Trifolium</taxon>
    </lineage>
</organism>
<accession>A0ACB0J132</accession>
<keyword evidence="2" id="KW-1185">Reference proteome</keyword>
<reference evidence="1" key="1">
    <citation type="submission" date="2023-10" db="EMBL/GenBank/DDBJ databases">
        <authorList>
            <person name="Rodriguez Cubillos JULIANA M."/>
            <person name="De Vega J."/>
        </authorList>
    </citation>
    <scope>NUCLEOTIDE SEQUENCE</scope>
</reference>
<evidence type="ECO:0000313" key="2">
    <source>
        <dbReference type="Proteomes" id="UP001177021"/>
    </source>
</evidence>